<organism evidence="2 3">
    <name type="scientific">Paraburkholderia monticola</name>
    <dbReference type="NCBI Taxonomy" id="1399968"/>
    <lineage>
        <taxon>Bacteria</taxon>
        <taxon>Pseudomonadati</taxon>
        <taxon>Pseudomonadota</taxon>
        <taxon>Betaproteobacteria</taxon>
        <taxon>Burkholderiales</taxon>
        <taxon>Burkholderiaceae</taxon>
        <taxon>Paraburkholderia</taxon>
    </lineage>
</organism>
<feature type="transmembrane region" description="Helical" evidence="1">
    <location>
        <begin position="9"/>
        <end position="28"/>
    </location>
</feature>
<sequence>MEKNNPQHLAVLVVLIAQVTLLATIAFAEHLVRHNRLVEAGFGFSFLFGLIVSVGFLGMYRTRVVEPGFWGFLLANPLHMAVVIATAGQIVTILLV</sequence>
<dbReference type="Proteomes" id="UP000075613">
    <property type="component" value="Unassembled WGS sequence"/>
</dbReference>
<evidence type="ECO:0000313" key="2">
    <source>
        <dbReference type="EMBL" id="KXU84525.1"/>
    </source>
</evidence>
<keyword evidence="1" id="KW-0472">Membrane</keyword>
<feature type="transmembrane region" description="Helical" evidence="1">
    <location>
        <begin position="72"/>
        <end position="95"/>
    </location>
</feature>
<reference evidence="2 3" key="1">
    <citation type="journal article" date="2015" name="Int. J. Syst. Evol. Microbiol.">
        <title>Burkholderia monticola sp. nov., isolated from mountain soil.</title>
        <authorList>
            <person name="Baek I."/>
            <person name="Seo B."/>
            <person name="Lee I."/>
            <person name="Yi H."/>
            <person name="Chun J."/>
        </authorList>
    </citation>
    <scope>NUCLEOTIDE SEQUENCE [LARGE SCALE GENOMIC DNA]</scope>
    <source>
        <strain evidence="2 3">JC2948</strain>
    </source>
</reference>
<keyword evidence="1" id="KW-1133">Transmembrane helix</keyword>
<evidence type="ECO:0000313" key="3">
    <source>
        <dbReference type="Proteomes" id="UP000075613"/>
    </source>
</evidence>
<gene>
    <name evidence="2" type="ORF">CI15_23550</name>
</gene>
<dbReference type="AlphaFoldDB" id="A0A149PHI1"/>
<dbReference type="STRING" id="1399968.CI15_23550"/>
<evidence type="ECO:0000256" key="1">
    <source>
        <dbReference type="SAM" id="Phobius"/>
    </source>
</evidence>
<dbReference type="OrthoDB" id="9009582at2"/>
<protein>
    <submittedName>
        <fullName evidence="2">Uncharacterized protein</fullName>
    </submittedName>
</protein>
<dbReference type="EMBL" id="LRBG01000036">
    <property type="protein sequence ID" value="KXU84525.1"/>
    <property type="molecule type" value="Genomic_DNA"/>
</dbReference>
<name>A0A149PHI1_9BURK</name>
<proteinExistence type="predicted"/>
<keyword evidence="3" id="KW-1185">Reference proteome</keyword>
<accession>A0A149PHI1</accession>
<keyword evidence="1" id="KW-0812">Transmembrane</keyword>
<feature type="transmembrane region" description="Helical" evidence="1">
    <location>
        <begin position="40"/>
        <end position="60"/>
    </location>
</feature>
<comment type="caution">
    <text evidence="2">The sequence shown here is derived from an EMBL/GenBank/DDBJ whole genome shotgun (WGS) entry which is preliminary data.</text>
</comment>